<evidence type="ECO:0000259" key="3">
    <source>
        <dbReference type="Pfam" id="PF21706"/>
    </source>
</evidence>
<feature type="domain" description="FAD/NAD(P)-binding" evidence="2">
    <location>
        <begin position="52"/>
        <end position="164"/>
    </location>
</feature>
<evidence type="ECO:0000259" key="2">
    <source>
        <dbReference type="Pfam" id="PF07992"/>
    </source>
</evidence>
<sequence>MTIDRRDFLKGGIGAAAAAVLPVPLAHAVAPVAPTLITGRMSALLPRSQATRVVVCGGGWGGLTAAKYLKQEAPTLDVVLLERNPIFFSCPMSNKWLVDLLDTSFLTHDYLTPAARHGYRFIQTEIMGIERDRKRVATSHGYLDYDYLILSPGIRNNYGAWFGDDLDAAYHTRIHFPSAYIPSAEHLTLKQKIKSFKGGTLVMTLPPPPHRCPPSPYERACLLAWYFKRNKVPARIVILDPKDGIRPIGPGFKAAFDELYPDIITHVPNARVESMDPYAKRIKTTAGEWEFEDAILMVPHQAGELVWMADLIARGEDGRPLGWADVDPLQLVARNDPDVYVVGDAVGVVSPLFQHYPKSGHVANRLARIVAKSIAARAVGREPDPGLPDNLCFMWVKGDPQEAIAVEFEYSMEADLIVQKQIDLNDRSPDLVARDFEWVGGMYQDLFG</sequence>
<dbReference type="PANTHER" id="PTHR43755:SF1">
    <property type="entry name" value="FAD-DEPENDENT PYRIDINE NUCLEOTIDE-DISULPHIDE OXIDOREDUCTASE"/>
    <property type="match status" value="1"/>
</dbReference>
<dbReference type="Pfam" id="PF10518">
    <property type="entry name" value="TAT_signal"/>
    <property type="match status" value="1"/>
</dbReference>
<evidence type="ECO:0000256" key="1">
    <source>
        <dbReference type="ARBA" id="ARBA00022729"/>
    </source>
</evidence>
<keyword evidence="5" id="KW-1185">Reference proteome</keyword>
<dbReference type="NCBIfam" id="TIGR01409">
    <property type="entry name" value="TAT_signal_seq"/>
    <property type="match status" value="1"/>
</dbReference>
<dbReference type="EMBL" id="RBXL01000001">
    <property type="protein sequence ID" value="RKT47187.1"/>
    <property type="molecule type" value="Genomic_DNA"/>
</dbReference>
<comment type="caution">
    <text evidence="4">The sequence shown here is derived from an EMBL/GenBank/DDBJ whole genome shotgun (WGS) entry which is preliminary data.</text>
</comment>
<dbReference type="InterPro" id="IPR049386">
    <property type="entry name" value="FCSD_central"/>
</dbReference>
<protein>
    <submittedName>
        <fullName evidence="4">Secreted protein</fullName>
    </submittedName>
</protein>
<feature type="domain" description="Sulfide dehydrogenase [flavocytochrome c] flavoprotein chain central" evidence="3">
    <location>
        <begin position="189"/>
        <end position="299"/>
    </location>
</feature>
<accession>A0A495VFI3</accession>
<dbReference type="Pfam" id="PF07992">
    <property type="entry name" value="Pyr_redox_2"/>
    <property type="match status" value="1"/>
</dbReference>
<proteinExistence type="predicted"/>
<name>A0A495VFI3_9GAMM</name>
<dbReference type="InterPro" id="IPR023753">
    <property type="entry name" value="FAD/NAD-binding_dom"/>
</dbReference>
<dbReference type="SUPFAM" id="SSF51905">
    <property type="entry name" value="FAD/NAD(P)-binding domain"/>
    <property type="match status" value="2"/>
</dbReference>
<reference evidence="4 5" key="1">
    <citation type="submission" date="2018-10" db="EMBL/GenBank/DDBJ databases">
        <title>Genomic Encyclopedia of Archaeal and Bacterial Type Strains, Phase II (KMG-II): from individual species to whole genera.</title>
        <authorList>
            <person name="Goeker M."/>
        </authorList>
    </citation>
    <scope>NUCLEOTIDE SEQUENCE [LARGE SCALE GENOMIC DNA]</scope>
    <source>
        <strain evidence="4 5">DSM 235</strain>
    </source>
</reference>
<dbReference type="PROSITE" id="PS51318">
    <property type="entry name" value="TAT"/>
    <property type="match status" value="1"/>
</dbReference>
<dbReference type="InterPro" id="IPR006311">
    <property type="entry name" value="TAT_signal"/>
</dbReference>
<evidence type="ECO:0000313" key="4">
    <source>
        <dbReference type="EMBL" id="RKT47187.1"/>
    </source>
</evidence>
<dbReference type="InterPro" id="IPR052541">
    <property type="entry name" value="SQRD"/>
</dbReference>
<evidence type="ECO:0000313" key="5">
    <source>
        <dbReference type="Proteomes" id="UP000274556"/>
    </source>
</evidence>
<gene>
    <name evidence="4" type="ORF">BDD21_4746</name>
</gene>
<dbReference type="RefSeq" id="WP_211335141.1">
    <property type="nucleotide sequence ID" value="NZ_RBXL01000001.1"/>
</dbReference>
<dbReference type="GO" id="GO:0016491">
    <property type="term" value="F:oxidoreductase activity"/>
    <property type="evidence" value="ECO:0007669"/>
    <property type="project" value="InterPro"/>
</dbReference>
<dbReference type="AlphaFoldDB" id="A0A495VFI3"/>
<dbReference type="PANTHER" id="PTHR43755">
    <property type="match status" value="1"/>
</dbReference>
<dbReference type="InterPro" id="IPR036188">
    <property type="entry name" value="FAD/NAD-bd_sf"/>
</dbReference>
<dbReference type="Proteomes" id="UP000274556">
    <property type="component" value="Unassembled WGS sequence"/>
</dbReference>
<dbReference type="Gene3D" id="3.50.50.60">
    <property type="entry name" value="FAD/NAD(P)-binding domain"/>
    <property type="match status" value="2"/>
</dbReference>
<organism evidence="4 5">
    <name type="scientific">Thiocapsa rosea</name>
    <dbReference type="NCBI Taxonomy" id="69360"/>
    <lineage>
        <taxon>Bacteria</taxon>
        <taxon>Pseudomonadati</taxon>
        <taxon>Pseudomonadota</taxon>
        <taxon>Gammaproteobacteria</taxon>
        <taxon>Chromatiales</taxon>
        <taxon>Chromatiaceae</taxon>
        <taxon>Thiocapsa</taxon>
    </lineage>
</organism>
<dbReference type="Pfam" id="PF21706">
    <property type="entry name" value="FCSD_central"/>
    <property type="match status" value="1"/>
</dbReference>
<dbReference type="InterPro" id="IPR019546">
    <property type="entry name" value="TAT_signal_bac_arc"/>
</dbReference>
<keyword evidence="1" id="KW-0732">Signal</keyword>